<dbReference type="GO" id="GO:0016020">
    <property type="term" value="C:membrane"/>
    <property type="evidence" value="ECO:0007669"/>
    <property type="project" value="TreeGrafter"/>
</dbReference>
<dbReference type="PANTHER" id="PTHR34814">
    <property type="entry name" value="NITROSOGUANIDINE RESISTANCE PROTEIN SNG1"/>
    <property type="match status" value="1"/>
</dbReference>
<keyword evidence="2" id="KW-0812">Transmembrane</keyword>
<keyword evidence="6" id="KW-1185">Reference proteome</keyword>
<feature type="region of interest" description="Disordered" evidence="1">
    <location>
        <begin position="409"/>
        <end position="432"/>
    </location>
</feature>
<feature type="domain" description="DUF3533" evidence="4">
    <location>
        <begin position="4"/>
        <end position="364"/>
    </location>
</feature>
<organism evidence="5 6">
    <name type="scientific">Coemansia erecta</name>
    <dbReference type="NCBI Taxonomy" id="147472"/>
    <lineage>
        <taxon>Eukaryota</taxon>
        <taxon>Fungi</taxon>
        <taxon>Fungi incertae sedis</taxon>
        <taxon>Zoopagomycota</taxon>
        <taxon>Kickxellomycotina</taxon>
        <taxon>Kickxellomycetes</taxon>
        <taxon>Kickxellales</taxon>
        <taxon>Kickxellaceae</taxon>
        <taxon>Coemansia</taxon>
    </lineage>
</organism>
<dbReference type="Proteomes" id="UP001149813">
    <property type="component" value="Unassembled WGS sequence"/>
</dbReference>
<dbReference type="Pfam" id="PF12051">
    <property type="entry name" value="DUF3533"/>
    <property type="match status" value="1"/>
</dbReference>
<protein>
    <recommendedName>
        <fullName evidence="4">DUF3533 domain-containing protein</fullName>
    </recommendedName>
</protein>
<feature type="chain" id="PRO_5040964726" description="DUF3533 domain-containing protein" evidence="3">
    <location>
        <begin position="24"/>
        <end position="459"/>
    </location>
</feature>
<proteinExistence type="predicted"/>
<keyword evidence="3" id="KW-0732">Signal</keyword>
<evidence type="ECO:0000313" key="6">
    <source>
        <dbReference type="Proteomes" id="UP001149813"/>
    </source>
</evidence>
<name>A0A9W7Y964_9FUNG</name>
<dbReference type="InterPro" id="IPR053001">
    <property type="entry name" value="MNNG_permease-like"/>
</dbReference>
<keyword evidence="2" id="KW-0472">Membrane</keyword>
<feature type="transmembrane region" description="Helical" evidence="2">
    <location>
        <begin position="351"/>
        <end position="371"/>
    </location>
</feature>
<evidence type="ECO:0000256" key="1">
    <source>
        <dbReference type="SAM" id="MobiDB-lite"/>
    </source>
</evidence>
<gene>
    <name evidence="5" type="ORF">LPJ53_000164</name>
</gene>
<feature type="signal peptide" evidence="3">
    <location>
        <begin position="1"/>
        <end position="23"/>
    </location>
</feature>
<evidence type="ECO:0000259" key="4">
    <source>
        <dbReference type="Pfam" id="PF12051"/>
    </source>
</evidence>
<dbReference type="EMBL" id="JANBOJ010000002">
    <property type="protein sequence ID" value="KAJ1725685.1"/>
    <property type="molecule type" value="Genomic_DNA"/>
</dbReference>
<dbReference type="OrthoDB" id="2140105at2759"/>
<feature type="transmembrane region" description="Helical" evidence="2">
    <location>
        <begin position="270"/>
        <end position="287"/>
    </location>
</feature>
<keyword evidence="2" id="KW-1133">Transmembrane helix</keyword>
<dbReference type="PANTHER" id="PTHR34814:SF1">
    <property type="entry name" value="NITROSOGUANIDINE RESISTANCE PROTEIN SNG1"/>
    <property type="match status" value="1"/>
</dbReference>
<evidence type="ECO:0000256" key="3">
    <source>
        <dbReference type="SAM" id="SignalP"/>
    </source>
</evidence>
<feature type="transmembrane region" description="Helical" evidence="2">
    <location>
        <begin position="178"/>
        <end position="203"/>
    </location>
</feature>
<feature type="transmembrane region" description="Helical" evidence="2">
    <location>
        <begin position="224"/>
        <end position="250"/>
    </location>
</feature>
<comment type="caution">
    <text evidence="5">The sequence shown here is derived from an EMBL/GenBank/DDBJ whole genome shotgun (WGS) entry which is preliminary data.</text>
</comment>
<evidence type="ECO:0000313" key="5">
    <source>
        <dbReference type="EMBL" id="KAJ1725685.1"/>
    </source>
</evidence>
<evidence type="ECO:0000256" key="2">
    <source>
        <dbReference type="SAM" id="Phobius"/>
    </source>
</evidence>
<dbReference type="AlphaFoldDB" id="A0A9W7Y964"/>
<accession>A0A9W7Y964</accession>
<reference evidence="5" key="1">
    <citation type="submission" date="2022-07" db="EMBL/GenBank/DDBJ databases">
        <title>Phylogenomic reconstructions and comparative analyses of Kickxellomycotina fungi.</title>
        <authorList>
            <person name="Reynolds N.K."/>
            <person name="Stajich J.E."/>
            <person name="Barry K."/>
            <person name="Grigoriev I.V."/>
            <person name="Crous P."/>
            <person name="Smith M.E."/>
        </authorList>
    </citation>
    <scope>NUCLEOTIDE SEQUENCE</scope>
    <source>
        <strain evidence="5">NBRC 32514</strain>
    </source>
</reference>
<sequence>MIGFLWFVLALFYGKNFKRSMYAYRIDIDIINLDDGPVGQNITNTILALPKAKTSPTWRLKTDISTIDEAREYTRKYAWGALVINKGLSGNLNNSLATGSSYNSSAAITILEQEGRHPIAQLLFVKFTLEGTVGSIATQYAIQQLADYKSAIAGSDDKDVVANIEALFRPIGYTVERVGFYGFSLSAVLLPLGMMVSFVCVLVPVMMLKFGSYPAYRTTRHRSIFRFLVGVIFVLCLGFSFYATLAFLAFRGPNYNKQELGLPVTGGRFFSIWMTYLLTIFPMSLWIKSLSILIPPAFVAIPSVLTLIPNTLAGLTVAELSSNFFKWFHGLPFYQGGVLGRYVIGGGYPKLGQCLGVLFGETVFSLILLYFCTLIQQHFVHTGAVDHMGNYRGTKAYLGSAFNKTPIVDDGRAEEPSDSSIEAGKTTSRQRRVSEQIMSIVDDEEMITQAGMQNETVAL</sequence>
<dbReference type="InterPro" id="IPR022703">
    <property type="entry name" value="DUF3533"/>
</dbReference>
<feature type="transmembrane region" description="Helical" evidence="2">
    <location>
        <begin position="299"/>
        <end position="318"/>
    </location>
</feature>